<proteinExistence type="predicted"/>
<protein>
    <submittedName>
        <fullName evidence="3">Clavaminate synthase-like protein</fullName>
    </submittedName>
</protein>
<feature type="domain" description="Non-haem dioxygenase N-terminal" evidence="2">
    <location>
        <begin position="29"/>
        <end position="135"/>
    </location>
</feature>
<dbReference type="InterPro" id="IPR050231">
    <property type="entry name" value="Iron_ascorbate_oxido_reductase"/>
</dbReference>
<dbReference type="EMBL" id="KV426638">
    <property type="protein sequence ID" value="KZV79326.1"/>
    <property type="molecule type" value="Genomic_DNA"/>
</dbReference>
<dbReference type="InterPro" id="IPR027443">
    <property type="entry name" value="IPNS-like_sf"/>
</dbReference>
<dbReference type="PANTHER" id="PTHR47990">
    <property type="entry name" value="2-OXOGLUTARATE (2OG) AND FE(II)-DEPENDENT OXYGENASE SUPERFAMILY PROTEIN-RELATED"/>
    <property type="match status" value="1"/>
</dbReference>
<gene>
    <name evidence="3" type="ORF">EXIGLDRAFT_743160</name>
</gene>
<evidence type="ECO:0000313" key="4">
    <source>
        <dbReference type="Proteomes" id="UP000077266"/>
    </source>
</evidence>
<accession>A0A166NMB8</accession>
<dbReference type="Pfam" id="PF03171">
    <property type="entry name" value="2OG-FeII_Oxy"/>
    <property type="match status" value="1"/>
</dbReference>
<dbReference type="Proteomes" id="UP000077266">
    <property type="component" value="Unassembled WGS sequence"/>
</dbReference>
<dbReference type="InParanoid" id="A0A166NMB8"/>
<reference evidence="3 4" key="1">
    <citation type="journal article" date="2016" name="Mol. Biol. Evol.">
        <title>Comparative Genomics of Early-Diverging Mushroom-Forming Fungi Provides Insights into the Origins of Lignocellulose Decay Capabilities.</title>
        <authorList>
            <person name="Nagy L.G."/>
            <person name="Riley R."/>
            <person name="Tritt A."/>
            <person name="Adam C."/>
            <person name="Daum C."/>
            <person name="Floudas D."/>
            <person name="Sun H."/>
            <person name="Yadav J.S."/>
            <person name="Pangilinan J."/>
            <person name="Larsson K.H."/>
            <person name="Matsuura K."/>
            <person name="Barry K."/>
            <person name="Labutti K."/>
            <person name="Kuo R."/>
            <person name="Ohm R.A."/>
            <person name="Bhattacharya S.S."/>
            <person name="Shirouzu T."/>
            <person name="Yoshinaga Y."/>
            <person name="Martin F.M."/>
            <person name="Grigoriev I.V."/>
            <person name="Hibbett D.S."/>
        </authorList>
    </citation>
    <scope>NUCLEOTIDE SEQUENCE [LARGE SCALE GENOMIC DNA]</scope>
    <source>
        <strain evidence="3 4">HHB12029</strain>
    </source>
</reference>
<evidence type="ECO:0000259" key="1">
    <source>
        <dbReference type="Pfam" id="PF03171"/>
    </source>
</evidence>
<organism evidence="3 4">
    <name type="scientific">Exidia glandulosa HHB12029</name>
    <dbReference type="NCBI Taxonomy" id="1314781"/>
    <lineage>
        <taxon>Eukaryota</taxon>
        <taxon>Fungi</taxon>
        <taxon>Dikarya</taxon>
        <taxon>Basidiomycota</taxon>
        <taxon>Agaricomycotina</taxon>
        <taxon>Agaricomycetes</taxon>
        <taxon>Auriculariales</taxon>
        <taxon>Exidiaceae</taxon>
        <taxon>Exidia</taxon>
    </lineage>
</organism>
<feature type="domain" description="Isopenicillin N synthase-like Fe(2+) 2OG dioxygenase" evidence="1">
    <location>
        <begin position="197"/>
        <end position="286"/>
    </location>
</feature>
<dbReference type="PRINTS" id="PR00682">
    <property type="entry name" value="IPNSYNTHASE"/>
</dbReference>
<name>A0A166NMB8_EXIGL</name>
<dbReference type="InterPro" id="IPR026992">
    <property type="entry name" value="DIOX_N"/>
</dbReference>
<dbReference type="STRING" id="1314781.A0A166NMB8"/>
<dbReference type="SUPFAM" id="SSF51197">
    <property type="entry name" value="Clavaminate synthase-like"/>
    <property type="match status" value="1"/>
</dbReference>
<dbReference type="Pfam" id="PF14226">
    <property type="entry name" value="DIOX_N"/>
    <property type="match status" value="1"/>
</dbReference>
<evidence type="ECO:0000259" key="2">
    <source>
        <dbReference type="Pfam" id="PF14226"/>
    </source>
</evidence>
<dbReference type="InterPro" id="IPR044861">
    <property type="entry name" value="IPNS-like_FE2OG_OXY"/>
</dbReference>
<dbReference type="OrthoDB" id="406156at2759"/>
<sequence>MANVLPANVDVPHYAPPPVTKAEIEWADLPTVDLSLISTEEGKAALTRTVDQAMKEHGFFYVVNHGLTPEQNARVFDIADVAFSGVSAEDKKAYEAKIKESGSYQGYKLREYWHINNGVRDQIEHYNVNKDATRREHPPALRPFMPEVASFTKYNHEQILHPLLRPCRLFARVVGVPEETFVKLHNFDEVGETWLRFMKYYPRSEEDERAAEQVWLKGHTDFGTVTILWSQPITALQILGRDKTWRYVKHVPNALVINVGDALEFLSGGLLTATIHRVVQPPPDQRGSARLGVFYFAMTDDTASLAPVVKNLKDGYHLRFNAEQAPTMKEFSMGRIRAYGQTILPKNAVEEEIVNGIVVRHYN</sequence>
<dbReference type="AlphaFoldDB" id="A0A166NMB8"/>
<keyword evidence="4" id="KW-1185">Reference proteome</keyword>
<dbReference type="Gene3D" id="2.60.120.330">
    <property type="entry name" value="B-lactam Antibiotic, Isopenicillin N Synthase, Chain"/>
    <property type="match status" value="1"/>
</dbReference>
<evidence type="ECO:0000313" key="3">
    <source>
        <dbReference type="EMBL" id="KZV79326.1"/>
    </source>
</evidence>